<dbReference type="PANTHER" id="PTHR15394:SF3">
    <property type="entry name" value="SERINE HYDROLASE RBBP9"/>
    <property type="match status" value="1"/>
</dbReference>
<dbReference type="Gene3D" id="3.40.50.1820">
    <property type="entry name" value="alpha/beta hydrolase"/>
    <property type="match status" value="1"/>
</dbReference>
<protein>
    <recommendedName>
        <fullName evidence="2">AB hydrolase-1 domain-containing protein</fullName>
    </recommendedName>
</protein>
<dbReference type="GO" id="GO:0016787">
    <property type="term" value="F:hydrolase activity"/>
    <property type="evidence" value="ECO:0007669"/>
    <property type="project" value="InterPro"/>
</dbReference>
<name>A0A7S4VX86_9STRA</name>
<dbReference type="InterPro" id="IPR029058">
    <property type="entry name" value="AB_hydrolase_fold"/>
</dbReference>
<dbReference type="EMBL" id="HBNS01054151">
    <property type="protein sequence ID" value="CAE4656056.1"/>
    <property type="molecule type" value="Transcribed_RNA"/>
</dbReference>
<organism evidence="1">
    <name type="scientific">Ditylum brightwellii</name>
    <dbReference type="NCBI Taxonomy" id="49249"/>
    <lineage>
        <taxon>Eukaryota</taxon>
        <taxon>Sar</taxon>
        <taxon>Stramenopiles</taxon>
        <taxon>Ochrophyta</taxon>
        <taxon>Bacillariophyta</taxon>
        <taxon>Mediophyceae</taxon>
        <taxon>Lithodesmiophycidae</taxon>
        <taxon>Lithodesmiales</taxon>
        <taxon>Lithodesmiaceae</taxon>
        <taxon>Ditylum</taxon>
    </lineage>
</organism>
<accession>A0A7S4VX86</accession>
<dbReference type="InterPro" id="IPR010662">
    <property type="entry name" value="RBBP9/YdeN"/>
</dbReference>
<evidence type="ECO:0000313" key="1">
    <source>
        <dbReference type="EMBL" id="CAE4656056.1"/>
    </source>
</evidence>
<gene>
    <name evidence="1" type="ORF">DBRI00130_LOCUS39320</name>
</gene>
<reference evidence="1" key="1">
    <citation type="submission" date="2021-01" db="EMBL/GenBank/DDBJ databases">
        <authorList>
            <person name="Corre E."/>
            <person name="Pelletier E."/>
            <person name="Niang G."/>
            <person name="Scheremetjew M."/>
            <person name="Finn R."/>
            <person name="Kale V."/>
            <person name="Holt S."/>
            <person name="Cochrane G."/>
            <person name="Meng A."/>
            <person name="Brown T."/>
            <person name="Cohen L."/>
        </authorList>
    </citation>
    <scope>NUCLEOTIDE SEQUENCE</scope>
    <source>
        <strain evidence="1">GSO104</strain>
    </source>
</reference>
<dbReference type="Pfam" id="PF06821">
    <property type="entry name" value="Ser_hydrolase"/>
    <property type="match status" value="1"/>
</dbReference>
<dbReference type="AlphaFoldDB" id="A0A7S4VX86"/>
<evidence type="ECO:0008006" key="2">
    <source>
        <dbReference type="Google" id="ProtNLM"/>
    </source>
</evidence>
<sequence length="214" mass="23680">MRVVILPGNGCTNVRNANWYGWLEQRLKTDSRPGVSFAPNDIILRDMPDPHRARRSKWLPFIRSEMLDCKDDADDHGKSRETIIVGHSSGAEAAMRLAETTPVAGLVLVAACHTDLGEPNETRSGWYPPSGGPWLWEDIRTNAGPSTGDGNIIMLHSLDDPFIPIAEPRFVAKSLGKGTELREFENESHFFNPSEEIVKAVYDVADRATSLGLN</sequence>
<dbReference type="SUPFAM" id="SSF53474">
    <property type="entry name" value="alpha/beta-Hydrolases"/>
    <property type="match status" value="1"/>
</dbReference>
<dbReference type="PANTHER" id="PTHR15394">
    <property type="entry name" value="SERINE HYDROLASE RBBP9"/>
    <property type="match status" value="1"/>
</dbReference>
<proteinExistence type="predicted"/>